<feature type="transmembrane region" description="Helical" evidence="2">
    <location>
        <begin position="30"/>
        <end position="54"/>
    </location>
</feature>
<evidence type="ECO:0000313" key="3">
    <source>
        <dbReference type="EMBL" id="MBO4204460.1"/>
    </source>
</evidence>
<keyword evidence="2" id="KW-0472">Membrane</keyword>
<feature type="region of interest" description="Disordered" evidence="1">
    <location>
        <begin position="69"/>
        <end position="90"/>
    </location>
</feature>
<evidence type="ECO:0000313" key="4">
    <source>
        <dbReference type="Proteomes" id="UP000823521"/>
    </source>
</evidence>
<name>A0ABS3VIV0_MICEH</name>
<accession>A0ABS3VIV0</accession>
<evidence type="ECO:0000256" key="2">
    <source>
        <dbReference type="SAM" id="Phobius"/>
    </source>
</evidence>
<proteinExistence type="predicted"/>
<comment type="caution">
    <text evidence="3">The sequence shown here is derived from an EMBL/GenBank/DDBJ whole genome shotgun (WGS) entry which is preliminary data.</text>
</comment>
<evidence type="ECO:0000256" key="1">
    <source>
        <dbReference type="SAM" id="MobiDB-lite"/>
    </source>
</evidence>
<dbReference type="EMBL" id="WVUH01000001">
    <property type="protein sequence ID" value="MBO4204460.1"/>
    <property type="molecule type" value="Genomic_DNA"/>
</dbReference>
<keyword evidence="2" id="KW-0812">Transmembrane</keyword>
<sequence>MSTNVLADGVPIDCGGMADALASCYGPVPAVGIAVFGVLSGIGLAAYAAFAMFFPQVLDAAMGIPATTKPDPTDEAVAHGSTASDPQVPPTIDPVRQQRLDELRAEFVELVSGLGCDGGKAAAIATYQQCRDSIDDFIRGMEERAIGVVRKARSAPEIVKADLQKLGIEFAFRRQGLAGAPGEFGNVFEYYMSLWVDKRHAALEQIAADAAAGIRPQPTRKGTKAESARTALAELQRSTRGAESALYRDRANVEALNRAGVTADPALTDDQLVAHIRAQADQLTFSSTTAAAYHARVHRNEIPENRREMRAFIANYHAAAERVVREGRAQFDPGSGGGSRKVCFIVETTDDQSDPITLTVIIRARADGRVVMSTFGSFLKN</sequence>
<dbReference type="Proteomes" id="UP000823521">
    <property type="component" value="Unassembled WGS sequence"/>
</dbReference>
<keyword evidence="4" id="KW-1185">Reference proteome</keyword>
<organism evidence="3 4">
    <name type="scientific">Micromonospora echinofusca</name>
    <dbReference type="NCBI Taxonomy" id="47858"/>
    <lineage>
        <taxon>Bacteria</taxon>
        <taxon>Bacillati</taxon>
        <taxon>Actinomycetota</taxon>
        <taxon>Actinomycetes</taxon>
        <taxon>Micromonosporales</taxon>
        <taxon>Micromonosporaceae</taxon>
        <taxon>Micromonospora</taxon>
    </lineage>
</organism>
<keyword evidence="2" id="KW-1133">Transmembrane helix</keyword>
<protein>
    <submittedName>
        <fullName evidence="3">Uncharacterized protein</fullName>
    </submittedName>
</protein>
<reference evidence="3 4" key="1">
    <citation type="submission" date="2019-12" db="EMBL/GenBank/DDBJ databases">
        <title>Whole genome sequencing of endophytic Actinobacterium Micromonospora sp. MPMI6T.</title>
        <authorList>
            <person name="Evv R."/>
            <person name="Podile A.R."/>
        </authorList>
    </citation>
    <scope>NUCLEOTIDE SEQUENCE [LARGE SCALE GENOMIC DNA]</scope>
    <source>
        <strain evidence="3 4">MPMI6</strain>
    </source>
</reference>
<gene>
    <name evidence="3" type="ORF">GSF22_00295</name>
</gene>
<dbReference type="RefSeq" id="WP_208810538.1">
    <property type="nucleotide sequence ID" value="NZ_WVUH01000001.1"/>
</dbReference>